<reference evidence="9" key="1">
    <citation type="submission" date="2008-01" db="EMBL/GenBank/DDBJ databases">
        <authorList>
            <person name="Fulton L."/>
            <person name="Clifton S."/>
            <person name="Fulton B."/>
            <person name="Xu J."/>
            <person name="Minx P."/>
            <person name="Pepin K.H."/>
            <person name="Johnson M."/>
            <person name="Thiruvilangam P."/>
            <person name="Bhonagiri V."/>
            <person name="Nash W.E."/>
            <person name="Mardis E.R."/>
            <person name="Wilson R.K."/>
        </authorList>
    </citation>
    <scope>NUCLEOTIDE SEQUENCE [LARGE SCALE GENOMIC DNA]</scope>
    <source>
        <strain evidence="9">DSM 17244</strain>
    </source>
</reference>
<keyword evidence="5 7" id="KW-1133">Transmembrane helix</keyword>
<keyword evidence="4 7" id="KW-0812">Transmembrane</keyword>
<dbReference type="Pfam" id="PF01891">
    <property type="entry name" value="CbiM"/>
    <property type="match status" value="1"/>
</dbReference>
<dbReference type="HOGENOM" id="CLU_052508_0_1_9"/>
<feature type="transmembrane region" description="Helical" evidence="7">
    <location>
        <begin position="35"/>
        <end position="57"/>
    </location>
</feature>
<dbReference type="InterPro" id="IPR025937">
    <property type="entry name" value="PDGLE_dom"/>
</dbReference>
<dbReference type="InterPro" id="IPR002751">
    <property type="entry name" value="CbiM/NikMN"/>
</dbReference>
<dbReference type="eggNOG" id="COG0310">
    <property type="taxonomic scope" value="Bacteria"/>
</dbReference>
<comment type="caution">
    <text evidence="9">The sequence shown here is derived from an EMBL/GenBank/DDBJ whole genome shotgun (WGS) entry which is preliminary data.</text>
</comment>
<accession>B1CBH0</accession>
<evidence type="ECO:0000256" key="4">
    <source>
        <dbReference type="ARBA" id="ARBA00022692"/>
    </source>
</evidence>
<evidence type="ECO:0000256" key="1">
    <source>
        <dbReference type="ARBA" id="ARBA00004651"/>
    </source>
</evidence>
<evidence type="ECO:0000256" key="6">
    <source>
        <dbReference type="ARBA" id="ARBA00023136"/>
    </source>
</evidence>
<feature type="transmembrane region" description="Helical" evidence="7">
    <location>
        <begin position="168"/>
        <end position="190"/>
    </location>
</feature>
<dbReference type="GO" id="GO:0000041">
    <property type="term" value="P:transition metal ion transport"/>
    <property type="evidence" value="ECO:0007669"/>
    <property type="project" value="InterPro"/>
</dbReference>
<feature type="transmembrane region" description="Helical" evidence="7">
    <location>
        <begin position="69"/>
        <end position="89"/>
    </location>
</feature>
<name>B1CBH0_9FIRM</name>
<evidence type="ECO:0000256" key="2">
    <source>
        <dbReference type="ARBA" id="ARBA00022448"/>
    </source>
</evidence>
<proteinExistence type="predicted"/>
<dbReference type="STRING" id="445971.ANASTE_01319"/>
<protein>
    <submittedName>
        <fullName evidence="9">Cobalamin biosynthesis protein CbiM</fullName>
    </submittedName>
</protein>
<dbReference type="AlphaFoldDB" id="B1CBH0"/>
<feature type="domain" description="PDGLE" evidence="8">
    <location>
        <begin position="253"/>
        <end position="352"/>
    </location>
</feature>
<dbReference type="PANTHER" id="PTHR34229:SF1">
    <property type="entry name" value="METAL TRANSPORT PROTEIN HI_1621-RELATED"/>
    <property type="match status" value="1"/>
</dbReference>
<comment type="subcellular location">
    <subcellularLocation>
        <location evidence="1">Cell membrane</location>
        <topology evidence="1">Multi-pass membrane protein</topology>
    </subcellularLocation>
</comment>
<feature type="transmembrane region" description="Helical" evidence="7">
    <location>
        <begin position="334"/>
        <end position="355"/>
    </location>
</feature>
<keyword evidence="3" id="KW-1003">Cell membrane</keyword>
<dbReference type="EMBL" id="ABIL02000006">
    <property type="protein sequence ID" value="EDS71617.1"/>
    <property type="molecule type" value="Genomic_DNA"/>
</dbReference>
<evidence type="ECO:0000256" key="5">
    <source>
        <dbReference type="ARBA" id="ARBA00022989"/>
    </source>
</evidence>
<evidence type="ECO:0000313" key="10">
    <source>
        <dbReference type="Proteomes" id="UP000005178"/>
    </source>
</evidence>
<evidence type="ECO:0000259" key="8">
    <source>
        <dbReference type="Pfam" id="PF13190"/>
    </source>
</evidence>
<dbReference type="Proteomes" id="UP000005178">
    <property type="component" value="Unassembled WGS sequence"/>
</dbReference>
<keyword evidence="2" id="KW-0813">Transport</keyword>
<feature type="transmembrane region" description="Helical" evidence="7">
    <location>
        <begin position="210"/>
        <end position="232"/>
    </location>
</feature>
<keyword evidence="6 7" id="KW-0472">Membrane</keyword>
<sequence length="363" mass="39000">MFKNDSTKDNPLHEVMSFFRVFLWEEIVMHMADALVSPAVGGAMLAVSSGAVIYSVKKIKEDENLEKKVPLMGIMSAFVFAAQMINFTIPMTGSSGHIGGGILLSLILGGPAAFISIFSVLLIQCLFFADGGLLALGCNLFNMGVIPCLIIYPYVIKPILQRGVSKKSLGIASMIGCVLSLQLGAFMVVLETFFSGISELPFSQFLVLMQPIHLAIGLAEGVVTMLVADFIFNQRKEILDESIFSKKSNVSFKRVIVSLSIITFIVAGGLSLFASSNPDGLEWSVQGVTGSTEVENGAHDVYTAMNNIQEKTAFMPDYNYKNEDNQSVISGTSVAGIVGGVIVFVFAGVIGISAYKVSKLKRS</sequence>
<evidence type="ECO:0000256" key="7">
    <source>
        <dbReference type="SAM" id="Phobius"/>
    </source>
</evidence>
<dbReference type="GO" id="GO:0005886">
    <property type="term" value="C:plasma membrane"/>
    <property type="evidence" value="ECO:0007669"/>
    <property type="project" value="UniProtKB-SubCell"/>
</dbReference>
<evidence type="ECO:0000313" key="9">
    <source>
        <dbReference type="EMBL" id="EDS71617.1"/>
    </source>
</evidence>
<dbReference type="Pfam" id="PF13190">
    <property type="entry name" value="PDGLE"/>
    <property type="match status" value="1"/>
</dbReference>
<keyword evidence="10" id="KW-1185">Reference proteome</keyword>
<evidence type="ECO:0000256" key="3">
    <source>
        <dbReference type="ARBA" id="ARBA00022475"/>
    </source>
</evidence>
<feature type="transmembrane region" description="Helical" evidence="7">
    <location>
        <begin position="252"/>
        <end position="274"/>
    </location>
</feature>
<gene>
    <name evidence="9" type="ORF">ANASTE_01319</name>
</gene>
<dbReference type="Gene3D" id="1.10.1760.20">
    <property type="match status" value="1"/>
</dbReference>
<feature type="transmembrane region" description="Helical" evidence="7">
    <location>
        <begin position="133"/>
        <end position="156"/>
    </location>
</feature>
<dbReference type="PANTHER" id="PTHR34229">
    <property type="entry name" value="METAL TRANSPORT PROTEIN HI_1621-RELATED"/>
    <property type="match status" value="1"/>
</dbReference>
<organism evidence="9 10">
    <name type="scientific">Anaerofustis stercorihominis DSM 17244</name>
    <dbReference type="NCBI Taxonomy" id="445971"/>
    <lineage>
        <taxon>Bacteria</taxon>
        <taxon>Bacillati</taxon>
        <taxon>Bacillota</taxon>
        <taxon>Clostridia</taxon>
        <taxon>Eubacteriales</taxon>
        <taxon>Eubacteriaceae</taxon>
        <taxon>Anaerofustis</taxon>
    </lineage>
</organism>
<feature type="transmembrane region" description="Helical" evidence="7">
    <location>
        <begin position="101"/>
        <end position="127"/>
    </location>
</feature>
<reference evidence="9" key="2">
    <citation type="submission" date="2013-08" db="EMBL/GenBank/DDBJ databases">
        <title>Draft genome sequence of Anaerofustis stercorihominis (DSM 17244).</title>
        <authorList>
            <person name="Sudarsanam P."/>
            <person name="Ley R."/>
            <person name="Guruge J."/>
            <person name="Turnbaugh P.J."/>
            <person name="Mahowald M."/>
            <person name="Liep D."/>
            <person name="Gordon J."/>
        </authorList>
    </citation>
    <scope>NUCLEOTIDE SEQUENCE</scope>
    <source>
        <strain evidence="9">DSM 17244</strain>
    </source>
</reference>